<evidence type="ECO:0000256" key="1">
    <source>
        <dbReference type="SAM" id="MobiDB-lite"/>
    </source>
</evidence>
<dbReference type="Proteomes" id="UP001281410">
    <property type="component" value="Unassembled WGS sequence"/>
</dbReference>
<comment type="caution">
    <text evidence="2">The sequence shown here is derived from an EMBL/GenBank/DDBJ whole genome shotgun (WGS) entry which is preliminary data.</text>
</comment>
<evidence type="ECO:0000313" key="3">
    <source>
        <dbReference type="Proteomes" id="UP001281410"/>
    </source>
</evidence>
<feature type="region of interest" description="Disordered" evidence="1">
    <location>
        <begin position="42"/>
        <end position="85"/>
    </location>
</feature>
<feature type="compositionally biased region" description="Pro residues" evidence="1">
    <location>
        <begin position="114"/>
        <end position="128"/>
    </location>
</feature>
<feature type="region of interest" description="Disordered" evidence="1">
    <location>
        <begin position="106"/>
        <end position="128"/>
    </location>
</feature>
<sequence>MVYYVHALRKDDGEHHQTVNFFYCQDESWSFRTFPGNYQNLQVNEPLLPQSPGRRKSEKPKNSSKPVLFLMEPTGGSESSYVVHGEKSHIDGKASAYIKKVHQKNLSDLSESPNLPPYILPPPPRAVV</sequence>
<proteinExistence type="predicted"/>
<accession>A0AAD9Z618</accession>
<organism evidence="2 3">
    <name type="scientific">Dipteronia sinensis</name>
    <dbReference type="NCBI Taxonomy" id="43782"/>
    <lineage>
        <taxon>Eukaryota</taxon>
        <taxon>Viridiplantae</taxon>
        <taxon>Streptophyta</taxon>
        <taxon>Embryophyta</taxon>
        <taxon>Tracheophyta</taxon>
        <taxon>Spermatophyta</taxon>
        <taxon>Magnoliopsida</taxon>
        <taxon>eudicotyledons</taxon>
        <taxon>Gunneridae</taxon>
        <taxon>Pentapetalae</taxon>
        <taxon>rosids</taxon>
        <taxon>malvids</taxon>
        <taxon>Sapindales</taxon>
        <taxon>Sapindaceae</taxon>
        <taxon>Hippocastanoideae</taxon>
        <taxon>Acereae</taxon>
        <taxon>Dipteronia</taxon>
    </lineage>
</organism>
<name>A0AAD9Z618_9ROSI</name>
<dbReference type="EMBL" id="JANJYJ010000869">
    <property type="protein sequence ID" value="KAK3170482.1"/>
    <property type="molecule type" value="Genomic_DNA"/>
</dbReference>
<protein>
    <submittedName>
        <fullName evidence="2">Uncharacterized protein</fullName>
    </submittedName>
</protein>
<gene>
    <name evidence="2" type="ORF">Dsin_032653</name>
</gene>
<keyword evidence="3" id="KW-1185">Reference proteome</keyword>
<reference evidence="2" key="1">
    <citation type="journal article" date="2023" name="Plant J.">
        <title>Genome sequences and population genomics provide insights into the demographic history, inbreeding, and mutation load of two 'living fossil' tree species of Dipteronia.</title>
        <authorList>
            <person name="Feng Y."/>
            <person name="Comes H.P."/>
            <person name="Chen J."/>
            <person name="Zhu S."/>
            <person name="Lu R."/>
            <person name="Zhang X."/>
            <person name="Li P."/>
            <person name="Qiu J."/>
            <person name="Olsen K.M."/>
            <person name="Qiu Y."/>
        </authorList>
    </citation>
    <scope>NUCLEOTIDE SEQUENCE</scope>
    <source>
        <strain evidence="2">NBL</strain>
    </source>
</reference>
<dbReference type="AlphaFoldDB" id="A0AAD9Z618"/>
<evidence type="ECO:0000313" key="2">
    <source>
        <dbReference type="EMBL" id="KAK3170482.1"/>
    </source>
</evidence>